<organism evidence="1 2">
    <name type="scientific">Armillaria ostoyae</name>
    <name type="common">Armillaria root rot fungus</name>
    <dbReference type="NCBI Taxonomy" id="47428"/>
    <lineage>
        <taxon>Eukaryota</taxon>
        <taxon>Fungi</taxon>
        <taxon>Dikarya</taxon>
        <taxon>Basidiomycota</taxon>
        <taxon>Agaricomycotina</taxon>
        <taxon>Agaricomycetes</taxon>
        <taxon>Agaricomycetidae</taxon>
        <taxon>Agaricales</taxon>
        <taxon>Marasmiineae</taxon>
        <taxon>Physalacriaceae</taxon>
        <taxon>Armillaria</taxon>
    </lineage>
</organism>
<reference evidence="2" key="1">
    <citation type="journal article" date="2017" name="Nat. Ecol. Evol.">
        <title>Genome expansion and lineage-specific genetic innovations in the forest pathogenic fungi Armillaria.</title>
        <authorList>
            <person name="Sipos G."/>
            <person name="Prasanna A.N."/>
            <person name="Walter M.C."/>
            <person name="O'Connor E."/>
            <person name="Balint B."/>
            <person name="Krizsan K."/>
            <person name="Kiss B."/>
            <person name="Hess J."/>
            <person name="Varga T."/>
            <person name="Slot J."/>
            <person name="Riley R."/>
            <person name="Boka B."/>
            <person name="Rigling D."/>
            <person name="Barry K."/>
            <person name="Lee J."/>
            <person name="Mihaltcheva S."/>
            <person name="LaButti K."/>
            <person name="Lipzen A."/>
            <person name="Waldron R."/>
            <person name="Moloney N.M."/>
            <person name="Sperisen C."/>
            <person name="Kredics L."/>
            <person name="Vagvoelgyi C."/>
            <person name="Patrignani A."/>
            <person name="Fitzpatrick D."/>
            <person name="Nagy I."/>
            <person name="Doyle S."/>
            <person name="Anderson J.B."/>
            <person name="Grigoriev I.V."/>
            <person name="Gueldener U."/>
            <person name="Muensterkoetter M."/>
            <person name="Nagy L.G."/>
        </authorList>
    </citation>
    <scope>NUCLEOTIDE SEQUENCE [LARGE SCALE GENOMIC DNA]</scope>
    <source>
        <strain evidence="2">C18/9</strain>
    </source>
</reference>
<proteinExistence type="predicted"/>
<keyword evidence="2" id="KW-1185">Reference proteome</keyword>
<name>A0A284S953_ARMOS</name>
<gene>
    <name evidence="1" type="ORF">ARMOST_21094</name>
</gene>
<dbReference type="AlphaFoldDB" id="A0A284S953"/>
<protein>
    <submittedName>
        <fullName evidence="1">Uncharacterized protein</fullName>
    </submittedName>
</protein>
<accession>A0A284S953</accession>
<dbReference type="Proteomes" id="UP000219338">
    <property type="component" value="Unassembled WGS sequence"/>
</dbReference>
<sequence>MKEYGMAPKFVATTQQVPIAPSFSTPWKVGSGSRCCDAARKEDPHMSPFSGASRPVSLLSVERKTLHHQAYVQGGKDLYDKESRVLAVLPDFLVLSRQHWIQNARTLHALNVNSSPYMQPDSPASQ</sequence>
<dbReference type="EMBL" id="FUEG01000045">
    <property type="protein sequence ID" value="SJL17542.1"/>
    <property type="molecule type" value="Genomic_DNA"/>
</dbReference>
<evidence type="ECO:0000313" key="1">
    <source>
        <dbReference type="EMBL" id="SJL17542.1"/>
    </source>
</evidence>
<evidence type="ECO:0000313" key="2">
    <source>
        <dbReference type="Proteomes" id="UP000219338"/>
    </source>
</evidence>